<dbReference type="PROSITE" id="PS50010">
    <property type="entry name" value="DH_2"/>
    <property type="match status" value="1"/>
</dbReference>
<dbReference type="SUPFAM" id="SSF117281">
    <property type="entry name" value="Kelch motif"/>
    <property type="match status" value="2"/>
</dbReference>
<dbReference type="VEuPathDB" id="TrichDB:TRFO_34231"/>
<accession>A0A1J4JJJ5</accession>
<evidence type="ECO:0000256" key="1">
    <source>
        <dbReference type="ARBA" id="ARBA00022441"/>
    </source>
</evidence>
<evidence type="ECO:0000256" key="3">
    <source>
        <dbReference type="SAM" id="Coils"/>
    </source>
</evidence>
<evidence type="ECO:0000256" key="4">
    <source>
        <dbReference type="SAM" id="MobiDB-lite"/>
    </source>
</evidence>
<feature type="region of interest" description="Disordered" evidence="4">
    <location>
        <begin position="1145"/>
        <end position="1165"/>
    </location>
</feature>
<dbReference type="Gene3D" id="2.120.10.80">
    <property type="entry name" value="Kelch-type beta propeller"/>
    <property type="match status" value="2"/>
</dbReference>
<feature type="compositionally biased region" description="Basic and acidic residues" evidence="4">
    <location>
        <begin position="1040"/>
        <end position="1049"/>
    </location>
</feature>
<comment type="caution">
    <text evidence="6">The sequence shown here is derived from an EMBL/GenBank/DDBJ whole genome shotgun (WGS) entry which is preliminary data.</text>
</comment>
<feature type="region of interest" description="Disordered" evidence="4">
    <location>
        <begin position="1069"/>
        <end position="1102"/>
    </location>
</feature>
<dbReference type="CDD" id="cd00160">
    <property type="entry name" value="RhoGEF"/>
    <property type="match status" value="1"/>
</dbReference>
<keyword evidence="3" id="KW-0175">Coiled coil</keyword>
<protein>
    <recommendedName>
        <fullName evidence="5">DH domain-containing protein</fullName>
    </recommendedName>
</protein>
<dbReference type="PANTHER" id="PTHR46093:SF18">
    <property type="entry name" value="FIBRONECTIN TYPE-III DOMAIN-CONTAINING PROTEIN"/>
    <property type="match status" value="1"/>
</dbReference>
<dbReference type="OrthoDB" id="45365at2759"/>
<dbReference type="EMBL" id="MLAK01001010">
    <property type="protein sequence ID" value="OHS99328.1"/>
    <property type="molecule type" value="Genomic_DNA"/>
</dbReference>
<dbReference type="RefSeq" id="XP_068352465.1">
    <property type="nucleotide sequence ID" value="XM_068509551.1"/>
</dbReference>
<dbReference type="InterPro" id="IPR000219">
    <property type="entry name" value="DH_dom"/>
</dbReference>
<name>A0A1J4JJJ5_9EUKA</name>
<gene>
    <name evidence="6" type="ORF">TRFO_34231</name>
</gene>
<evidence type="ECO:0000256" key="2">
    <source>
        <dbReference type="ARBA" id="ARBA00022737"/>
    </source>
</evidence>
<keyword evidence="1" id="KW-0880">Kelch repeat</keyword>
<dbReference type="Pfam" id="PF24681">
    <property type="entry name" value="Kelch_KLHDC2_KLHL20_DRC7"/>
    <property type="match status" value="1"/>
</dbReference>
<feature type="region of interest" description="Disordered" evidence="4">
    <location>
        <begin position="1204"/>
        <end position="1227"/>
    </location>
</feature>
<dbReference type="AlphaFoldDB" id="A0A1J4JJJ5"/>
<evidence type="ECO:0000259" key="5">
    <source>
        <dbReference type="PROSITE" id="PS50010"/>
    </source>
</evidence>
<feature type="coiled-coil region" evidence="3">
    <location>
        <begin position="340"/>
        <end position="367"/>
    </location>
</feature>
<feature type="compositionally biased region" description="Polar residues" evidence="4">
    <location>
        <begin position="1079"/>
        <end position="1089"/>
    </location>
</feature>
<dbReference type="Gene3D" id="1.20.900.10">
    <property type="entry name" value="Dbl homology (DH) domain"/>
    <property type="match status" value="1"/>
</dbReference>
<feature type="domain" description="DH" evidence="5">
    <location>
        <begin position="177"/>
        <end position="357"/>
    </location>
</feature>
<feature type="region of interest" description="Disordered" evidence="4">
    <location>
        <begin position="929"/>
        <end position="1051"/>
    </location>
</feature>
<dbReference type="Proteomes" id="UP000179807">
    <property type="component" value="Unassembled WGS sequence"/>
</dbReference>
<organism evidence="6 7">
    <name type="scientific">Tritrichomonas foetus</name>
    <dbReference type="NCBI Taxonomy" id="1144522"/>
    <lineage>
        <taxon>Eukaryota</taxon>
        <taxon>Metamonada</taxon>
        <taxon>Parabasalia</taxon>
        <taxon>Tritrichomonadida</taxon>
        <taxon>Tritrichomonadidae</taxon>
        <taxon>Tritrichomonas</taxon>
    </lineage>
</organism>
<feature type="compositionally biased region" description="Basic and acidic residues" evidence="4">
    <location>
        <begin position="990"/>
        <end position="1003"/>
    </location>
</feature>
<keyword evidence="7" id="KW-1185">Reference proteome</keyword>
<dbReference type="SMART" id="SM00325">
    <property type="entry name" value="RhoGEF"/>
    <property type="match status" value="1"/>
</dbReference>
<reference evidence="6" key="1">
    <citation type="submission" date="2016-10" db="EMBL/GenBank/DDBJ databases">
        <authorList>
            <person name="Benchimol M."/>
            <person name="Almeida L.G."/>
            <person name="Vasconcelos A.T."/>
            <person name="Perreira-Neves A."/>
            <person name="Rosa I.A."/>
            <person name="Tasca T."/>
            <person name="Bogo M.R."/>
            <person name="de Souza W."/>
        </authorList>
    </citation>
    <scope>NUCLEOTIDE SEQUENCE [LARGE SCALE GENOMIC DNA]</scope>
    <source>
        <strain evidence="6">K</strain>
    </source>
</reference>
<feature type="compositionally biased region" description="Basic residues" evidence="4">
    <location>
        <begin position="1018"/>
        <end position="1027"/>
    </location>
</feature>
<evidence type="ECO:0000313" key="6">
    <source>
        <dbReference type="EMBL" id="OHS99328.1"/>
    </source>
</evidence>
<dbReference type="Pfam" id="PF00621">
    <property type="entry name" value="RhoGEF"/>
    <property type="match status" value="1"/>
</dbReference>
<dbReference type="InterPro" id="IPR015915">
    <property type="entry name" value="Kelch-typ_b-propeller"/>
</dbReference>
<dbReference type="InterPro" id="IPR035899">
    <property type="entry name" value="DBL_dom_sf"/>
</dbReference>
<sequence>MDFYHKYVLCIFPDHTARPIRIEDDCTIDLNLFCERYRQTSYDLFYISPSLIQVLPDQGIISLPEECTINVPDFRLQFLPKDTPNYILRIYPYTKMGVDLSPWNLIFDIESDTSLNDLGKIFKNTYCVNADSFTFEFEPEIDFPLSEPIADNRLILNHVKVLMYVDIQKKAADQAKRRSKILEEIYMTEESYVSDLQKVCSSFNEPFFRDLNIDLDVYGRTFKSINEIVPVHEKFCLSLQSVGYAPESSIGKVFLENYSLFKVASPHISNFASANEEITELIRTNKSFATEAMKICQAQFDGKSIESLLVTPVQRLPRYPLLLRDLSKATPECHWDHINVARALEDIQELVRKMDDKKREQDELNMVTNIQRKIGVSHPIMKSGRRGLSVIENVKINDSIKGSVYLFNDLILIHKHNPPTFIEIQLEDARVTHADNNKLVIDYRFIIPDSEETMKFYERFAIAKRERILSMCTYGNALAWKTVEAESPPNLSSPAMAYANNSIYLFGGRLDDGSCSNEMWMYHGCRWTLLETTNTPSPRFGCTMNTFFDNTKLVVFGGQSADRCFGGQNSDRCFGDLLVFDTETLCWSQIDAMDSPPPRAGHASAATERQLWLFGGRGPNHKYYNDLYAFDFDTNQWCHINVEETSAPPPRALHSAFWTIDDEGNTYFSIYGGATGNVAFDDIWCFSYDDAAWFQLETSGENPGKRYAHTSVVLGSSLYVIGGTNIKGQSLEPYKLNMETIPFTWSKLPQCDEPEYFSFGAIALIPDFGLALYCKTKGFCKIRLCYLNDSASGEIIETITSDSGGISTPIYNTKTKMVTAAIGQSNTYDFTLDFDKKSFESVCTIKNGRPFWRKISVLDMDGNSSLCMSNNRFILNENDFNNVVFNQNGRLSTSLPNNEMDSVDPNKSQFKDVFGRTKSVKIDNSITNSIDHYDSTSETNSNDGLTPSSFRSSEFITPPNSSSNLSVGSIKDQNLSKDSKSKNKKKFSILKKEEKHKNEKDAGQSKSSKSSKGSFFNKLKKNKKSKSTSKADAASIMKNQHNEDSDNKNSRALSADDEHDLIDDLVQSVSQSLQESHQDSGFQPTTQENPFPPPVPRYSTNNLSTKLSASSKKNMNSRSFQKIDINAAQRGESIHKSVFRGSGEFLFDDDNDMPTQTQNNMPGRRASTKDQLFVLWDDLQQPTSLSMPENSTVNDLIDIDFTVPSSNATNNGPNIQSNQTSSNNLFV</sequence>
<feature type="compositionally biased region" description="Low complexity" evidence="4">
    <location>
        <begin position="1005"/>
        <end position="1017"/>
    </location>
</feature>
<feature type="compositionally biased region" description="Polar residues" evidence="4">
    <location>
        <begin position="929"/>
        <end position="967"/>
    </location>
</feature>
<dbReference type="PANTHER" id="PTHR46093">
    <property type="entry name" value="ACYL-COA-BINDING DOMAIN-CONTAINING PROTEIN 5"/>
    <property type="match status" value="1"/>
</dbReference>
<dbReference type="SUPFAM" id="SSF48065">
    <property type="entry name" value="DBL homology domain (DH-domain)"/>
    <property type="match status" value="1"/>
</dbReference>
<proteinExistence type="predicted"/>
<evidence type="ECO:0000313" key="7">
    <source>
        <dbReference type="Proteomes" id="UP000179807"/>
    </source>
</evidence>
<dbReference type="GO" id="GO:0005085">
    <property type="term" value="F:guanyl-nucleotide exchange factor activity"/>
    <property type="evidence" value="ECO:0007669"/>
    <property type="project" value="InterPro"/>
</dbReference>
<dbReference type="GeneID" id="94844255"/>
<keyword evidence="2" id="KW-0677">Repeat</keyword>